<dbReference type="RefSeq" id="WP_315878186.1">
    <property type="nucleotide sequence ID" value="NZ_JAWCTQ010000014.1"/>
</dbReference>
<name>A0ABU3QK60_9ACTN</name>
<dbReference type="InterPro" id="IPR016084">
    <property type="entry name" value="Haem_Oase-like_multi-hlx"/>
</dbReference>
<dbReference type="Proteomes" id="UP001250181">
    <property type="component" value="Unassembled WGS sequence"/>
</dbReference>
<organism evidence="1 2">
    <name type="scientific">Streptomyces tamarix</name>
    <dbReference type="NCBI Taxonomy" id="3078565"/>
    <lineage>
        <taxon>Bacteria</taxon>
        <taxon>Bacillati</taxon>
        <taxon>Actinomycetota</taxon>
        <taxon>Actinomycetes</taxon>
        <taxon>Kitasatosporales</taxon>
        <taxon>Streptomycetaceae</taxon>
        <taxon>Streptomyces</taxon>
    </lineage>
</organism>
<sequence length="230" mass="25517">MTTAQELADELALERRQHPLANPFLDLARNGGLTEEHMRRLVYVEAQLHHAELPGYALTLSRFPHRPAAGLYLGLSQVAYEAGPRLNAAAESLGLPREDSAKWMWPSDRKAYSFNGFLSWLAVQGSQAVTALAAYTDMCIYFPSCQEIVAEIREHGVDAPEEFTSYFESDPTEELRPLALTVVQDGLDKGDDPREAVFMARLLEEFTAEFWTSAAEGRAPDPESTAGDRA</sequence>
<dbReference type="Gene3D" id="1.20.910.10">
    <property type="entry name" value="Heme oxygenase-like"/>
    <property type="match status" value="1"/>
</dbReference>
<comment type="caution">
    <text evidence="1">The sequence shown here is derived from an EMBL/GenBank/DDBJ whole genome shotgun (WGS) entry which is preliminary data.</text>
</comment>
<protein>
    <recommendedName>
        <fullName evidence="3">Thiaminase-2/PQQC domain-containing protein</fullName>
    </recommendedName>
</protein>
<dbReference type="SUPFAM" id="SSF48613">
    <property type="entry name" value="Heme oxygenase-like"/>
    <property type="match status" value="1"/>
</dbReference>
<evidence type="ECO:0000313" key="2">
    <source>
        <dbReference type="Proteomes" id="UP001250181"/>
    </source>
</evidence>
<keyword evidence="2" id="KW-1185">Reference proteome</keyword>
<evidence type="ECO:0000313" key="1">
    <source>
        <dbReference type="EMBL" id="MDT9683109.1"/>
    </source>
</evidence>
<gene>
    <name evidence="1" type="ORF">RND61_13655</name>
</gene>
<dbReference type="EMBL" id="JAWCTQ010000014">
    <property type="protein sequence ID" value="MDT9683109.1"/>
    <property type="molecule type" value="Genomic_DNA"/>
</dbReference>
<accession>A0ABU3QK60</accession>
<proteinExistence type="predicted"/>
<reference evidence="1 2" key="1">
    <citation type="submission" date="2023-09" db="EMBL/GenBank/DDBJ databases">
        <title>Streptomyces sp. nov.: A antagonism against Alternaria gaisen Producing Streptochlin, Isolated from Tamarix root soil.</title>
        <authorList>
            <person name="Chen Y."/>
        </authorList>
    </citation>
    <scope>NUCLEOTIDE SEQUENCE [LARGE SCALE GENOMIC DNA]</scope>
    <source>
        <strain evidence="1 2">TRM76323</strain>
    </source>
</reference>
<evidence type="ECO:0008006" key="3">
    <source>
        <dbReference type="Google" id="ProtNLM"/>
    </source>
</evidence>